<dbReference type="HAMAP" id="MF_00366">
    <property type="entry name" value="RNApol_bact_RpoZ"/>
    <property type="match status" value="1"/>
</dbReference>
<comment type="function">
    <text evidence="10">Promotes RNA polymerase assembly. Latches the N- and C-terminal regions of the beta' subunit thereby facilitating its interaction with the beta and alpha subunits.</text>
</comment>
<dbReference type="GO" id="GO:0000428">
    <property type="term" value="C:DNA-directed RNA polymerase complex"/>
    <property type="evidence" value="ECO:0007669"/>
    <property type="project" value="UniProtKB-KW"/>
</dbReference>
<dbReference type="SUPFAM" id="SSF63562">
    <property type="entry name" value="RPB6/omega subunit-like"/>
    <property type="match status" value="1"/>
</dbReference>
<accession>A0A9D1CTN8</accession>
<sequence length="93" mass="10307">MMLYPPMAELVDKIGSRYLLVNLVARRARNIAQKAEETGEILDRKPISIAIDEVYTGKLKLKEDNGEEEPAAEAEPETAEDAEAGETEDTETD</sequence>
<dbReference type="AlphaFoldDB" id="A0A9D1CTN8"/>
<keyword evidence="5 10" id="KW-0808">Transferase</keyword>
<evidence type="ECO:0000256" key="8">
    <source>
        <dbReference type="ARBA" id="ARBA00029924"/>
    </source>
</evidence>
<dbReference type="GO" id="GO:0006351">
    <property type="term" value="P:DNA-templated transcription"/>
    <property type="evidence" value="ECO:0007669"/>
    <property type="project" value="UniProtKB-UniRule"/>
</dbReference>
<evidence type="ECO:0000256" key="11">
    <source>
        <dbReference type="SAM" id="MobiDB-lite"/>
    </source>
</evidence>
<evidence type="ECO:0000256" key="7">
    <source>
        <dbReference type="ARBA" id="ARBA00023163"/>
    </source>
</evidence>
<reference evidence="12" key="1">
    <citation type="submission" date="2020-10" db="EMBL/GenBank/DDBJ databases">
        <authorList>
            <person name="Gilroy R."/>
        </authorList>
    </citation>
    <scope>NUCLEOTIDE SEQUENCE</scope>
    <source>
        <strain evidence="12">ChiBcolR7-354</strain>
    </source>
</reference>
<evidence type="ECO:0000313" key="13">
    <source>
        <dbReference type="Proteomes" id="UP000824262"/>
    </source>
</evidence>
<dbReference type="Gene3D" id="3.90.940.10">
    <property type="match status" value="1"/>
</dbReference>
<dbReference type="PANTHER" id="PTHR34476:SF1">
    <property type="entry name" value="DNA-DIRECTED RNA POLYMERASE SUBUNIT OMEGA"/>
    <property type="match status" value="1"/>
</dbReference>
<keyword evidence="4 10" id="KW-0240">DNA-directed RNA polymerase</keyword>
<comment type="similarity">
    <text evidence="1 10">Belongs to the RNA polymerase subunit omega family.</text>
</comment>
<protein>
    <recommendedName>
        <fullName evidence="3 10">DNA-directed RNA polymerase subunit omega</fullName>
        <shortName evidence="10">RNAP omega subunit</shortName>
        <ecNumber evidence="2 10">2.7.7.6</ecNumber>
    </recommendedName>
    <alternativeName>
        <fullName evidence="10">RNA polymerase omega subunit</fullName>
    </alternativeName>
    <alternativeName>
        <fullName evidence="8 10">Transcriptase subunit omega</fullName>
    </alternativeName>
</protein>
<dbReference type="Pfam" id="PF01192">
    <property type="entry name" value="RNA_pol_Rpb6"/>
    <property type="match status" value="1"/>
</dbReference>
<evidence type="ECO:0000313" key="12">
    <source>
        <dbReference type="EMBL" id="HIQ79643.1"/>
    </source>
</evidence>
<dbReference type="NCBIfam" id="TIGR00690">
    <property type="entry name" value="rpoZ"/>
    <property type="match status" value="1"/>
</dbReference>
<feature type="region of interest" description="Disordered" evidence="11">
    <location>
        <begin position="58"/>
        <end position="93"/>
    </location>
</feature>
<evidence type="ECO:0000256" key="3">
    <source>
        <dbReference type="ARBA" id="ARBA00013725"/>
    </source>
</evidence>
<evidence type="ECO:0000256" key="1">
    <source>
        <dbReference type="ARBA" id="ARBA00006711"/>
    </source>
</evidence>
<dbReference type="SMART" id="SM01409">
    <property type="entry name" value="RNA_pol_Rpb6"/>
    <property type="match status" value="1"/>
</dbReference>
<reference evidence="12" key="2">
    <citation type="journal article" date="2021" name="PeerJ">
        <title>Extensive microbial diversity within the chicken gut microbiome revealed by metagenomics and culture.</title>
        <authorList>
            <person name="Gilroy R."/>
            <person name="Ravi A."/>
            <person name="Getino M."/>
            <person name="Pursley I."/>
            <person name="Horton D.L."/>
            <person name="Alikhan N.F."/>
            <person name="Baker D."/>
            <person name="Gharbi K."/>
            <person name="Hall N."/>
            <person name="Watson M."/>
            <person name="Adriaenssens E.M."/>
            <person name="Foster-Nyarko E."/>
            <person name="Jarju S."/>
            <person name="Secka A."/>
            <person name="Antonio M."/>
            <person name="Oren A."/>
            <person name="Chaudhuri R.R."/>
            <person name="La Ragione R."/>
            <person name="Hildebrand F."/>
            <person name="Pallen M.J."/>
        </authorList>
    </citation>
    <scope>NUCLEOTIDE SEQUENCE</scope>
    <source>
        <strain evidence="12">ChiBcolR7-354</strain>
    </source>
</reference>
<keyword evidence="7 10" id="KW-0804">Transcription</keyword>
<evidence type="ECO:0000256" key="6">
    <source>
        <dbReference type="ARBA" id="ARBA00022695"/>
    </source>
</evidence>
<evidence type="ECO:0000256" key="2">
    <source>
        <dbReference type="ARBA" id="ARBA00012418"/>
    </source>
</evidence>
<dbReference type="GO" id="GO:0003677">
    <property type="term" value="F:DNA binding"/>
    <property type="evidence" value="ECO:0007669"/>
    <property type="project" value="UniProtKB-UniRule"/>
</dbReference>
<dbReference type="InterPro" id="IPR006110">
    <property type="entry name" value="Pol_omega/Rpo6/RPB6"/>
</dbReference>
<organism evidence="12 13">
    <name type="scientific">Candidatus Scatomorpha intestinavium</name>
    <dbReference type="NCBI Taxonomy" id="2840922"/>
    <lineage>
        <taxon>Bacteria</taxon>
        <taxon>Bacillati</taxon>
        <taxon>Bacillota</taxon>
        <taxon>Clostridia</taxon>
        <taxon>Eubacteriales</taxon>
        <taxon>Candidatus Scatomorpha</taxon>
    </lineage>
</organism>
<evidence type="ECO:0000256" key="5">
    <source>
        <dbReference type="ARBA" id="ARBA00022679"/>
    </source>
</evidence>
<dbReference type="EMBL" id="DVGA01000116">
    <property type="protein sequence ID" value="HIQ79643.1"/>
    <property type="molecule type" value="Genomic_DNA"/>
</dbReference>
<dbReference type="Proteomes" id="UP000824262">
    <property type="component" value="Unassembled WGS sequence"/>
</dbReference>
<comment type="subunit">
    <text evidence="10">The RNAP catalytic core consists of 2 alpha, 1 beta, 1 beta' and 1 omega subunit. When a sigma factor is associated with the core the holoenzyme is formed, which can initiate transcription.</text>
</comment>
<dbReference type="GO" id="GO:0003899">
    <property type="term" value="F:DNA-directed RNA polymerase activity"/>
    <property type="evidence" value="ECO:0007669"/>
    <property type="project" value="UniProtKB-UniRule"/>
</dbReference>
<gene>
    <name evidence="10 12" type="primary">rpoZ</name>
    <name evidence="12" type="ORF">IAB77_10355</name>
</gene>
<feature type="compositionally biased region" description="Acidic residues" evidence="11">
    <location>
        <begin position="65"/>
        <end position="93"/>
    </location>
</feature>
<comment type="catalytic activity">
    <reaction evidence="9 10">
        <text>RNA(n) + a ribonucleoside 5'-triphosphate = RNA(n+1) + diphosphate</text>
        <dbReference type="Rhea" id="RHEA:21248"/>
        <dbReference type="Rhea" id="RHEA-COMP:14527"/>
        <dbReference type="Rhea" id="RHEA-COMP:17342"/>
        <dbReference type="ChEBI" id="CHEBI:33019"/>
        <dbReference type="ChEBI" id="CHEBI:61557"/>
        <dbReference type="ChEBI" id="CHEBI:140395"/>
        <dbReference type="EC" id="2.7.7.6"/>
    </reaction>
</comment>
<name>A0A9D1CTN8_9FIRM</name>
<dbReference type="PANTHER" id="PTHR34476">
    <property type="entry name" value="DNA-DIRECTED RNA POLYMERASE SUBUNIT OMEGA"/>
    <property type="match status" value="1"/>
</dbReference>
<dbReference type="EC" id="2.7.7.6" evidence="2 10"/>
<dbReference type="InterPro" id="IPR003716">
    <property type="entry name" value="DNA-dir_RNA_pol_omega"/>
</dbReference>
<evidence type="ECO:0000256" key="4">
    <source>
        <dbReference type="ARBA" id="ARBA00022478"/>
    </source>
</evidence>
<dbReference type="InterPro" id="IPR036161">
    <property type="entry name" value="RPB6/omega-like_sf"/>
</dbReference>
<evidence type="ECO:0000256" key="10">
    <source>
        <dbReference type="HAMAP-Rule" id="MF_00366"/>
    </source>
</evidence>
<evidence type="ECO:0000256" key="9">
    <source>
        <dbReference type="ARBA" id="ARBA00048552"/>
    </source>
</evidence>
<proteinExistence type="inferred from homology"/>
<comment type="caution">
    <text evidence="12">The sequence shown here is derived from an EMBL/GenBank/DDBJ whole genome shotgun (WGS) entry which is preliminary data.</text>
</comment>
<keyword evidence="6 10" id="KW-0548">Nucleotidyltransferase</keyword>